<dbReference type="Proteomes" id="UP000799772">
    <property type="component" value="Unassembled WGS sequence"/>
</dbReference>
<evidence type="ECO:0000256" key="1">
    <source>
        <dbReference type="SAM" id="MobiDB-lite"/>
    </source>
</evidence>
<comment type="caution">
    <text evidence="2">The sequence shown here is derived from an EMBL/GenBank/DDBJ whole genome shotgun (WGS) entry which is preliminary data.</text>
</comment>
<protein>
    <submittedName>
        <fullName evidence="2">Uncharacterized protein</fullName>
    </submittedName>
</protein>
<evidence type="ECO:0000313" key="2">
    <source>
        <dbReference type="EMBL" id="KAF2100090.1"/>
    </source>
</evidence>
<name>A0A9P4M7K6_9PEZI</name>
<feature type="compositionally biased region" description="Polar residues" evidence="1">
    <location>
        <begin position="228"/>
        <end position="241"/>
    </location>
</feature>
<feature type="compositionally biased region" description="Polar residues" evidence="1">
    <location>
        <begin position="62"/>
        <end position="85"/>
    </location>
</feature>
<gene>
    <name evidence="2" type="ORF">NA57DRAFT_75593</name>
</gene>
<feature type="compositionally biased region" description="Basic and acidic residues" evidence="1">
    <location>
        <begin position="305"/>
        <end position="315"/>
    </location>
</feature>
<feature type="region of interest" description="Disordered" evidence="1">
    <location>
        <begin position="164"/>
        <end position="315"/>
    </location>
</feature>
<sequence>MSDEVDRDLRKLLSSGEYKSLVMQIIDNTTYLTPRKLYAEEFLAKTGKSFTDLLTRSPPAQPSQDNAAQSSQDRISESTQDNTTYPNPPNRYALSSQEPPKFFAFVYDTEDLLGYDEREQDAQIADDDLILRYETVLNGPEQCDNAKDALWQLLQKTWRHVNSKKNISPGSSRGGSFKDPGKVETSLKKDKAESLQKGTSAVGSNTKPPISSSAQYGTGGATGTQQSFVTETTQPLATQSADLPDTAAYGSPTQRWSPPLHQSQTGMDPETPQLHQSQIPTQSRPLSVRQSQSPAESEASGDGMEDVRPSDGSQR</sequence>
<organism evidence="2 3">
    <name type="scientific">Rhizodiscina lignyota</name>
    <dbReference type="NCBI Taxonomy" id="1504668"/>
    <lineage>
        <taxon>Eukaryota</taxon>
        <taxon>Fungi</taxon>
        <taxon>Dikarya</taxon>
        <taxon>Ascomycota</taxon>
        <taxon>Pezizomycotina</taxon>
        <taxon>Dothideomycetes</taxon>
        <taxon>Pleosporomycetidae</taxon>
        <taxon>Aulographales</taxon>
        <taxon>Rhizodiscinaceae</taxon>
        <taxon>Rhizodiscina</taxon>
    </lineage>
</organism>
<feature type="compositionally biased region" description="Basic and acidic residues" evidence="1">
    <location>
        <begin position="179"/>
        <end position="194"/>
    </location>
</feature>
<evidence type="ECO:0000313" key="3">
    <source>
        <dbReference type="Proteomes" id="UP000799772"/>
    </source>
</evidence>
<feature type="region of interest" description="Disordered" evidence="1">
    <location>
        <begin position="53"/>
        <end position="96"/>
    </location>
</feature>
<feature type="compositionally biased region" description="Polar residues" evidence="1">
    <location>
        <begin position="251"/>
        <end position="266"/>
    </location>
</feature>
<keyword evidence="3" id="KW-1185">Reference proteome</keyword>
<accession>A0A9P4M7K6</accession>
<reference evidence="2" key="1">
    <citation type="journal article" date="2020" name="Stud. Mycol.">
        <title>101 Dothideomycetes genomes: a test case for predicting lifestyles and emergence of pathogens.</title>
        <authorList>
            <person name="Haridas S."/>
            <person name="Albert R."/>
            <person name="Binder M."/>
            <person name="Bloem J."/>
            <person name="Labutti K."/>
            <person name="Salamov A."/>
            <person name="Andreopoulos B."/>
            <person name="Baker S."/>
            <person name="Barry K."/>
            <person name="Bills G."/>
            <person name="Bluhm B."/>
            <person name="Cannon C."/>
            <person name="Castanera R."/>
            <person name="Culley D."/>
            <person name="Daum C."/>
            <person name="Ezra D."/>
            <person name="Gonzalez J."/>
            <person name="Henrissat B."/>
            <person name="Kuo A."/>
            <person name="Liang C."/>
            <person name="Lipzen A."/>
            <person name="Lutzoni F."/>
            <person name="Magnuson J."/>
            <person name="Mondo S."/>
            <person name="Nolan M."/>
            <person name="Ohm R."/>
            <person name="Pangilinan J."/>
            <person name="Park H.-J."/>
            <person name="Ramirez L."/>
            <person name="Alfaro M."/>
            <person name="Sun H."/>
            <person name="Tritt A."/>
            <person name="Yoshinaga Y."/>
            <person name="Zwiers L.-H."/>
            <person name="Turgeon B."/>
            <person name="Goodwin S."/>
            <person name="Spatafora J."/>
            <person name="Crous P."/>
            <person name="Grigoriev I."/>
        </authorList>
    </citation>
    <scope>NUCLEOTIDE SEQUENCE</scope>
    <source>
        <strain evidence="2">CBS 133067</strain>
    </source>
</reference>
<dbReference type="EMBL" id="ML978125">
    <property type="protein sequence ID" value="KAF2100090.1"/>
    <property type="molecule type" value="Genomic_DNA"/>
</dbReference>
<feature type="compositionally biased region" description="Polar residues" evidence="1">
    <location>
        <begin position="196"/>
        <end position="210"/>
    </location>
</feature>
<proteinExistence type="predicted"/>
<dbReference type="AlphaFoldDB" id="A0A9P4M7K6"/>
<feature type="compositionally biased region" description="Polar residues" evidence="1">
    <location>
        <begin position="273"/>
        <end position="295"/>
    </location>
</feature>